<dbReference type="CDD" id="cd02042">
    <property type="entry name" value="ParAB_family"/>
    <property type="match status" value="1"/>
</dbReference>
<protein>
    <recommendedName>
        <fullName evidence="1">CobQ/CobB/MinD/ParA nucleotide binding domain-containing protein</fullName>
    </recommendedName>
</protein>
<dbReference type="SUPFAM" id="SSF52540">
    <property type="entry name" value="P-loop containing nucleoside triphosphate hydrolases"/>
    <property type="match status" value="1"/>
</dbReference>
<accession>X1FX80</accession>
<evidence type="ECO:0000313" key="2">
    <source>
        <dbReference type="EMBL" id="GAH37150.1"/>
    </source>
</evidence>
<dbReference type="InterPro" id="IPR050678">
    <property type="entry name" value="DNA_Partitioning_ATPase"/>
</dbReference>
<name>X1FX80_9ZZZZ</name>
<dbReference type="PANTHER" id="PTHR13696:SF99">
    <property type="entry name" value="COBYRINIC ACID AC-DIAMIDE SYNTHASE"/>
    <property type="match status" value="1"/>
</dbReference>
<dbReference type="EMBL" id="BARU01014820">
    <property type="protein sequence ID" value="GAH37150.1"/>
    <property type="molecule type" value="Genomic_DNA"/>
</dbReference>
<gene>
    <name evidence="2" type="ORF">S03H2_25918</name>
</gene>
<dbReference type="InterPro" id="IPR027417">
    <property type="entry name" value="P-loop_NTPase"/>
</dbReference>
<reference evidence="2" key="1">
    <citation type="journal article" date="2014" name="Front. Microbiol.">
        <title>High frequency of phylogenetically diverse reductive dehalogenase-homologous genes in deep subseafloor sedimentary metagenomes.</title>
        <authorList>
            <person name="Kawai M."/>
            <person name="Futagami T."/>
            <person name="Toyoda A."/>
            <person name="Takaki Y."/>
            <person name="Nishi S."/>
            <person name="Hori S."/>
            <person name="Arai W."/>
            <person name="Tsubouchi T."/>
            <person name="Morono Y."/>
            <person name="Uchiyama I."/>
            <person name="Ito T."/>
            <person name="Fujiyama A."/>
            <person name="Inagaki F."/>
            <person name="Takami H."/>
        </authorList>
    </citation>
    <scope>NUCLEOTIDE SEQUENCE</scope>
    <source>
        <strain evidence="2">Expedition CK06-06</strain>
    </source>
</reference>
<dbReference type="Gene3D" id="3.40.50.300">
    <property type="entry name" value="P-loop containing nucleotide triphosphate hydrolases"/>
    <property type="match status" value="1"/>
</dbReference>
<proteinExistence type="predicted"/>
<comment type="caution">
    <text evidence="2">The sequence shown here is derived from an EMBL/GenBank/DDBJ whole genome shotgun (WGS) entry which is preliminary data.</text>
</comment>
<sequence length="89" mass="9307">MTVRSIAIVNQKGGAGKTTTTAAIGAALRERGRFVSLIDTDPQGTLTLLAPGVEQADAKTLARMLRERAGMDYVLIDSPPALGEVIRAA</sequence>
<dbReference type="InterPro" id="IPR002586">
    <property type="entry name" value="CobQ/CobB/MinD/ParA_Nub-bd_dom"/>
</dbReference>
<evidence type="ECO:0000259" key="1">
    <source>
        <dbReference type="Pfam" id="PF01656"/>
    </source>
</evidence>
<feature type="non-terminal residue" evidence="2">
    <location>
        <position position="89"/>
    </location>
</feature>
<organism evidence="2">
    <name type="scientific">marine sediment metagenome</name>
    <dbReference type="NCBI Taxonomy" id="412755"/>
    <lineage>
        <taxon>unclassified sequences</taxon>
        <taxon>metagenomes</taxon>
        <taxon>ecological metagenomes</taxon>
    </lineage>
</organism>
<feature type="domain" description="CobQ/CobB/MinD/ParA nucleotide binding" evidence="1">
    <location>
        <begin position="6"/>
        <end position="65"/>
    </location>
</feature>
<dbReference type="PANTHER" id="PTHR13696">
    <property type="entry name" value="P-LOOP CONTAINING NUCLEOSIDE TRIPHOSPHATE HYDROLASE"/>
    <property type="match status" value="1"/>
</dbReference>
<dbReference type="AlphaFoldDB" id="X1FX80"/>
<dbReference type="Pfam" id="PF01656">
    <property type="entry name" value="CbiA"/>
    <property type="match status" value="1"/>
</dbReference>